<reference evidence="3 4" key="1">
    <citation type="submission" date="2019-05" db="EMBL/GenBank/DDBJ databases">
        <title>The metagenome of a microbial culture collection derived from dairy environment covers the genomic content of the human microbiome.</title>
        <authorList>
            <person name="Roder T."/>
            <person name="Wuthrich D."/>
            <person name="Sattari Z."/>
            <person name="Von Ah U."/>
            <person name="Bar C."/>
            <person name="Ronchi F."/>
            <person name="Macpherson A.J."/>
            <person name="Ganal-Vonarburg S.C."/>
            <person name="Bruggmann R."/>
            <person name="Vergeres G."/>
        </authorList>
    </citation>
    <scope>NUCLEOTIDE SEQUENCE [LARGE SCALE GENOMIC DNA]</scope>
    <source>
        <strain evidence="3 4">FAM 1079</strain>
    </source>
</reference>
<dbReference type="GO" id="GO:0016998">
    <property type="term" value="P:cell wall macromolecule catabolic process"/>
    <property type="evidence" value="ECO:0007669"/>
    <property type="project" value="InterPro"/>
</dbReference>
<evidence type="ECO:0000313" key="4">
    <source>
        <dbReference type="Proteomes" id="UP000305100"/>
    </source>
</evidence>
<dbReference type="PANTHER" id="PTHR34135:SF1">
    <property type="entry name" value="GLYCOSYL HYDROLASE FAMILY 25"/>
    <property type="match status" value="1"/>
</dbReference>
<protein>
    <submittedName>
        <fullName evidence="3">Lysin</fullName>
    </submittedName>
</protein>
<dbReference type="GO" id="GO:0009253">
    <property type="term" value="P:peptidoglycan catabolic process"/>
    <property type="evidence" value="ECO:0007669"/>
    <property type="project" value="InterPro"/>
</dbReference>
<dbReference type="InterPro" id="IPR002053">
    <property type="entry name" value="Glyco_hydro_25"/>
</dbReference>
<dbReference type="GO" id="GO:0016052">
    <property type="term" value="P:carbohydrate catabolic process"/>
    <property type="evidence" value="ECO:0007669"/>
    <property type="project" value="TreeGrafter"/>
</dbReference>
<dbReference type="InterPro" id="IPR044081">
    <property type="entry name" value="DUF5776"/>
</dbReference>
<accession>A0A5R9CRN7</accession>
<proteinExistence type="inferred from homology"/>
<feature type="domain" description="DUF5776" evidence="2">
    <location>
        <begin position="255"/>
        <end position="324"/>
    </location>
</feature>
<dbReference type="Pfam" id="PF01183">
    <property type="entry name" value="Glyco_hydro_25"/>
    <property type="match status" value="1"/>
</dbReference>
<gene>
    <name evidence="3" type="ORF">FEZ41_10385</name>
</gene>
<comment type="similarity">
    <text evidence="1">Belongs to the glycosyl hydrolase 25 family.</text>
</comment>
<dbReference type="EMBL" id="VBSX01000027">
    <property type="protein sequence ID" value="TLQ17989.1"/>
    <property type="molecule type" value="Genomic_DNA"/>
</dbReference>
<organism evidence="3 4">
    <name type="scientific">Lentilactobacillus parafarraginis</name>
    <dbReference type="NCBI Taxonomy" id="390842"/>
    <lineage>
        <taxon>Bacteria</taxon>
        <taxon>Bacillati</taxon>
        <taxon>Bacillota</taxon>
        <taxon>Bacilli</taxon>
        <taxon>Lactobacillales</taxon>
        <taxon>Lactobacillaceae</taxon>
        <taxon>Lentilactobacillus</taxon>
    </lineage>
</organism>
<dbReference type="InterPro" id="IPR017853">
    <property type="entry name" value="GH"/>
</dbReference>
<dbReference type="GO" id="GO:0003796">
    <property type="term" value="F:lysozyme activity"/>
    <property type="evidence" value="ECO:0007669"/>
    <property type="project" value="InterPro"/>
</dbReference>
<comment type="caution">
    <text evidence="3">The sequence shown here is derived from an EMBL/GenBank/DDBJ whole genome shotgun (WGS) entry which is preliminary data.</text>
</comment>
<dbReference type="Pfam" id="PF19087">
    <property type="entry name" value="DUF5776"/>
    <property type="match status" value="1"/>
</dbReference>
<dbReference type="PANTHER" id="PTHR34135">
    <property type="entry name" value="LYSOZYME"/>
    <property type="match status" value="1"/>
</dbReference>
<dbReference type="SUPFAM" id="SSF51445">
    <property type="entry name" value="(Trans)glycosidases"/>
    <property type="match status" value="1"/>
</dbReference>
<name>A0A5R9CRN7_9LACO</name>
<evidence type="ECO:0000256" key="1">
    <source>
        <dbReference type="ARBA" id="ARBA00010646"/>
    </source>
</evidence>
<evidence type="ECO:0000259" key="2">
    <source>
        <dbReference type="Pfam" id="PF19087"/>
    </source>
</evidence>
<dbReference type="Gene3D" id="3.20.20.80">
    <property type="entry name" value="Glycosidases"/>
    <property type="match status" value="1"/>
</dbReference>
<dbReference type="PROSITE" id="PS51904">
    <property type="entry name" value="GLYCOSYL_HYDROL_F25_2"/>
    <property type="match status" value="1"/>
</dbReference>
<dbReference type="Proteomes" id="UP000305100">
    <property type="component" value="Unassembled WGS sequence"/>
</dbReference>
<sequence>MPNKIDIKVRITMIKRQIAYFLATVGVSVGIIASSAANTHAATLSIPDVSEWQGKITNLQAQNLKNQVSFVINRRQYGSSYVDKYATNNTALYVKYGIPFGEYDYAMFTSPPSAKAEAKNFYNRSNKNARFYVLDYEQNNVTSGSSKSAVSAWYNEMRSLTNKKLVFYSYQSFATQYAGSARNSFDAQWIANYSAKPSIHTDLWQYTNKHYLAALGKYLDDSKVMTSTHPVSWWTGNSDTATALQDAAITSTPKYYHALNTTKQLSTLKKVYLYNSKTFDKANRVKAVSAGSNISIQSVGKRASGSYYFTTTTGQYVTANRSYVSE</sequence>
<dbReference type="AlphaFoldDB" id="A0A5R9CRN7"/>
<dbReference type="OrthoDB" id="5056238at2"/>
<evidence type="ECO:0000313" key="3">
    <source>
        <dbReference type="EMBL" id="TLQ17989.1"/>
    </source>
</evidence>